<accession>G0QUN9</accession>
<dbReference type="PROSITE" id="PS50222">
    <property type="entry name" value="EF_HAND_2"/>
    <property type="match status" value="1"/>
</dbReference>
<dbReference type="PROSITE" id="PS00018">
    <property type="entry name" value="EF_HAND_1"/>
    <property type="match status" value="1"/>
</dbReference>
<organism evidence="3 4">
    <name type="scientific">Ichthyophthirius multifiliis</name>
    <name type="common">White spot disease agent</name>
    <name type="synonym">Ich</name>
    <dbReference type="NCBI Taxonomy" id="5932"/>
    <lineage>
        <taxon>Eukaryota</taxon>
        <taxon>Sar</taxon>
        <taxon>Alveolata</taxon>
        <taxon>Ciliophora</taxon>
        <taxon>Intramacronucleata</taxon>
        <taxon>Oligohymenophorea</taxon>
        <taxon>Hymenostomatida</taxon>
        <taxon>Ophryoglenina</taxon>
        <taxon>Ichthyophthirius</taxon>
    </lineage>
</organism>
<evidence type="ECO:0000256" key="1">
    <source>
        <dbReference type="ARBA" id="ARBA00022837"/>
    </source>
</evidence>
<dbReference type="eggNOG" id="ENOG502SQRU">
    <property type="taxonomic scope" value="Eukaryota"/>
</dbReference>
<dbReference type="Gene3D" id="1.10.238.10">
    <property type="entry name" value="EF-hand"/>
    <property type="match status" value="1"/>
</dbReference>
<dbReference type="EMBL" id="GL983917">
    <property type="protein sequence ID" value="EGR31085.1"/>
    <property type="molecule type" value="Genomic_DNA"/>
</dbReference>
<evidence type="ECO:0000313" key="4">
    <source>
        <dbReference type="Proteomes" id="UP000008983"/>
    </source>
</evidence>
<reference evidence="3 4" key="1">
    <citation type="submission" date="2011-07" db="EMBL/GenBank/DDBJ databases">
        <authorList>
            <person name="Coyne R."/>
            <person name="Brami D."/>
            <person name="Johnson J."/>
            <person name="Hostetler J."/>
            <person name="Hannick L."/>
            <person name="Clark T."/>
            <person name="Cassidy-Hanley D."/>
            <person name="Inman J."/>
        </authorList>
    </citation>
    <scope>NUCLEOTIDE SEQUENCE [LARGE SCALE GENOMIC DNA]</scope>
    <source>
        <strain evidence="3 4">G5</strain>
    </source>
</reference>
<keyword evidence="4" id="KW-1185">Reference proteome</keyword>
<feature type="domain" description="EF-hand" evidence="2">
    <location>
        <begin position="93"/>
        <end position="128"/>
    </location>
</feature>
<dbReference type="AlphaFoldDB" id="G0QUN9"/>
<evidence type="ECO:0000313" key="3">
    <source>
        <dbReference type="EMBL" id="EGR31085.1"/>
    </source>
</evidence>
<protein>
    <submittedName>
        <fullName evidence="3">Leucine rich repeat protein</fullName>
    </submittedName>
</protein>
<dbReference type="SUPFAM" id="SSF47473">
    <property type="entry name" value="EF-hand"/>
    <property type="match status" value="1"/>
</dbReference>
<dbReference type="InterPro" id="IPR011992">
    <property type="entry name" value="EF-hand-dom_pair"/>
</dbReference>
<dbReference type="Proteomes" id="UP000008983">
    <property type="component" value="Unassembled WGS sequence"/>
</dbReference>
<dbReference type="InParanoid" id="G0QUN9"/>
<keyword evidence="1" id="KW-0106">Calcium</keyword>
<dbReference type="InterPro" id="IPR018247">
    <property type="entry name" value="EF_Hand_1_Ca_BS"/>
</dbReference>
<name>G0QUN9_ICHMU</name>
<evidence type="ECO:0000259" key="2">
    <source>
        <dbReference type="PROSITE" id="PS50222"/>
    </source>
</evidence>
<proteinExistence type="predicted"/>
<dbReference type="GeneID" id="14907210"/>
<dbReference type="RefSeq" id="XP_004034571.1">
    <property type="nucleotide sequence ID" value="XM_004034523.1"/>
</dbReference>
<dbReference type="InterPro" id="IPR002048">
    <property type="entry name" value="EF_hand_dom"/>
</dbReference>
<sequence>MKKFKQKNSKLKLLNHLGQTQNQNQPKALLTVSIQKMNLKDIKDGGIDFLTFEHGIDKISSQSEEIIKRMCNYESYINWNQFLNILNGISGKTLESKINIFINVADTDKSGTLAKEEISELCNICLKKILPVQNGDDSMIKDLVDYFTKLLFSSLNVDLEDEIPLYKLKDAILNGNPESDLICFFCGIENNH</sequence>
<dbReference type="OrthoDB" id="286982at2759"/>
<dbReference type="GO" id="GO:0005509">
    <property type="term" value="F:calcium ion binding"/>
    <property type="evidence" value="ECO:0007669"/>
    <property type="project" value="InterPro"/>
</dbReference>
<gene>
    <name evidence="3" type="ORF">IMG5_118100</name>
</gene>